<dbReference type="Proteomes" id="UP001454036">
    <property type="component" value="Unassembled WGS sequence"/>
</dbReference>
<proteinExistence type="predicted"/>
<dbReference type="AlphaFoldDB" id="A0AAV3RSJ8"/>
<keyword evidence="1" id="KW-0812">Transmembrane</keyword>
<evidence type="ECO:0000313" key="2">
    <source>
        <dbReference type="EMBL" id="GAA0180700.1"/>
    </source>
</evidence>
<sequence length="148" mass="16153">MEIDHCVLGVVPSNSIDPTVTELVVKCQLAAIVILGVFIVAWAIATLIELLKLKTAHNLASIVRAQMDDLRASAVILQGVVEEDFRTNGLARCFMSYHSRLFRISMLVLRMGHYRGICTSIKLSGISVIVGSAYLGFLSVGMMRVLSC</sequence>
<feature type="transmembrane region" description="Helical" evidence="1">
    <location>
        <begin position="123"/>
        <end position="146"/>
    </location>
</feature>
<reference evidence="2 3" key="1">
    <citation type="submission" date="2024-01" db="EMBL/GenBank/DDBJ databases">
        <title>The complete chloroplast genome sequence of Lithospermum erythrorhizon: insights into the phylogenetic relationship among Boraginaceae species and the maternal lineages of purple gromwells.</title>
        <authorList>
            <person name="Okada T."/>
            <person name="Watanabe K."/>
        </authorList>
    </citation>
    <scope>NUCLEOTIDE SEQUENCE [LARGE SCALE GENOMIC DNA]</scope>
</reference>
<evidence type="ECO:0000256" key="1">
    <source>
        <dbReference type="SAM" id="Phobius"/>
    </source>
</evidence>
<evidence type="ECO:0000313" key="3">
    <source>
        <dbReference type="Proteomes" id="UP001454036"/>
    </source>
</evidence>
<comment type="caution">
    <text evidence="2">The sequence shown here is derived from an EMBL/GenBank/DDBJ whole genome shotgun (WGS) entry which is preliminary data.</text>
</comment>
<protein>
    <submittedName>
        <fullName evidence="2">Uncharacterized protein</fullName>
    </submittedName>
</protein>
<dbReference type="EMBL" id="BAABME010028618">
    <property type="protein sequence ID" value="GAA0180700.1"/>
    <property type="molecule type" value="Genomic_DNA"/>
</dbReference>
<accession>A0AAV3RSJ8</accession>
<keyword evidence="1" id="KW-1133">Transmembrane helix</keyword>
<feature type="transmembrane region" description="Helical" evidence="1">
    <location>
        <begin position="29"/>
        <end position="51"/>
    </location>
</feature>
<keyword evidence="3" id="KW-1185">Reference proteome</keyword>
<organism evidence="2 3">
    <name type="scientific">Lithospermum erythrorhizon</name>
    <name type="common">Purple gromwell</name>
    <name type="synonym">Lithospermum officinale var. erythrorhizon</name>
    <dbReference type="NCBI Taxonomy" id="34254"/>
    <lineage>
        <taxon>Eukaryota</taxon>
        <taxon>Viridiplantae</taxon>
        <taxon>Streptophyta</taxon>
        <taxon>Embryophyta</taxon>
        <taxon>Tracheophyta</taxon>
        <taxon>Spermatophyta</taxon>
        <taxon>Magnoliopsida</taxon>
        <taxon>eudicotyledons</taxon>
        <taxon>Gunneridae</taxon>
        <taxon>Pentapetalae</taxon>
        <taxon>asterids</taxon>
        <taxon>lamiids</taxon>
        <taxon>Boraginales</taxon>
        <taxon>Boraginaceae</taxon>
        <taxon>Boraginoideae</taxon>
        <taxon>Lithospermeae</taxon>
        <taxon>Lithospermum</taxon>
    </lineage>
</organism>
<gene>
    <name evidence="2" type="ORF">LIER_42263</name>
</gene>
<name>A0AAV3RSJ8_LITER</name>
<keyword evidence="1" id="KW-0472">Membrane</keyword>